<feature type="transmembrane region" description="Helical" evidence="1">
    <location>
        <begin position="369"/>
        <end position="394"/>
    </location>
</feature>
<evidence type="ECO:0000256" key="1">
    <source>
        <dbReference type="SAM" id="Phobius"/>
    </source>
</evidence>
<feature type="transmembrane region" description="Helical" evidence="1">
    <location>
        <begin position="72"/>
        <end position="90"/>
    </location>
</feature>
<comment type="caution">
    <text evidence="2">The sequence shown here is derived from an EMBL/GenBank/DDBJ whole genome shotgun (WGS) entry which is preliminary data.</text>
</comment>
<name>A0A5C6F9B5_9BACT</name>
<accession>A0A5C6F9B5</accession>
<feature type="transmembrane region" description="Helical" evidence="1">
    <location>
        <begin position="135"/>
        <end position="151"/>
    </location>
</feature>
<dbReference type="PANTHER" id="PTHR31061:SF24">
    <property type="entry name" value="LD22376P"/>
    <property type="match status" value="1"/>
</dbReference>
<feature type="transmembrane region" description="Helical" evidence="1">
    <location>
        <begin position="102"/>
        <end position="120"/>
    </location>
</feature>
<evidence type="ECO:0000313" key="3">
    <source>
        <dbReference type="Proteomes" id="UP000317977"/>
    </source>
</evidence>
<keyword evidence="1" id="KW-0472">Membrane</keyword>
<feature type="transmembrane region" description="Helical" evidence="1">
    <location>
        <begin position="296"/>
        <end position="316"/>
    </location>
</feature>
<dbReference type="EMBL" id="SJPX01000001">
    <property type="protein sequence ID" value="TWU57968.1"/>
    <property type="molecule type" value="Genomic_DNA"/>
</dbReference>
<feature type="transmembrane region" description="Helical" evidence="1">
    <location>
        <begin position="235"/>
        <end position="255"/>
    </location>
</feature>
<keyword evidence="3" id="KW-1185">Reference proteome</keyword>
<proteinExistence type="predicted"/>
<keyword evidence="1" id="KW-0812">Transmembrane</keyword>
<feature type="transmembrane region" description="Helical" evidence="1">
    <location>
        <begin position="267"/>
        <end position="284"/>
    </location>
</feature>
<evidence type="ECO:0000313" key="2">
    <source>
        <dbReference type="EMBL" id="TWU57968.1"/>
    </source>
</evidence>
<organism evidence="2 3">
    <name type="scientific">Rubripirellula reticaptiva</name>
    <dbReference type="NCBI Taxonomy" id="2528013"/>
    <lineage>
        <taxon>Bacteria</taxon>
        <taxon>Pseudomonadati</taxon>
        <taxon>Planctomycetota</taxon>
        <taxon>Planctomycetia</taxon>
        <taxon>Pirellulales</taxon>
        <taxon>Pirellulaceae</taxon>
        <taxon>Rubripirellula</taxon>
    </lineage>
</organism>
<sequence>MTSSDLSDDPSPKVADRKVSIDAYRGMVMFLMLAEILHLDRLAERFPDVKLFQWIQFHTTHVAWEGCSLHDLIQPGFTFLVGVAMPFSIASRIKRGGSMASMLWHAAWRSVVLVLLGIALRSQGYDQTNFTFDDTLTQIGLGYFFVFLISLTPRWVHYVSAAMILVLFWAAFALSPAPPADFDYAAVGVPADWPHHHDGFASRWNKNSNLSWRVDVWFMNRFPRPEPFTHSGGGYAMLSFIPTMATMIFGLIAGTWLKEPLELRSRLIRFVAAVVIGFSLALLLQWTDVCPNVKRIWTPTFALYSGAWCMTWLATLHVICDVGKWQRWAFPFLVIGSNSILIYVMSWTLEGPIHNFLLRHFGHGVFEVFGVSYAGALIGAATLVIMFSVLLWLYRKRVFIKI</sequence>
<dbReference type="Proteomes" id="UP000317977">
    <property type="component" value="Unassembled WGS sequence"/>
</dbReference>
<dbReference type="RefSeq" id="WP_222436036.1">
    <property type="nucleotide sequence ID" value="NZ_SJPX01000001.1"/>
</dbReference>
<feature type="transmembrane region" description="Helical" evidence="1">
    <location>
        <begin position="328"/>
        <end position="349"/>
    </location>
</feature>
<keyword evidence="1" id="KW-1133">Transmembrane helix</keyword>
<protein>
    <recommendedName>
        <fullName evidence="4">DUF5009 domain-containing protein</fullName>
    </recommendedName>
</protein>
<evidence type="ECO:0008006" key="4">
    <source>
        <dbReference type="Google" id="ProtNLM"/>
    </source>
</evidence>
<reference evidence="2 3" key="1">
    <citation type="submission" date="2019-02" db="EMBL/GenBank/DDBJ databases">
        <title>Deep-cultivation of Planctomycetes and their phenomic and genomic characterization uncovers novel biology.</title>
        <authorList>
            <person name="Wiegand S."/>
            <person name="Jogler M."/>
            <person name="Boedeker C."/>
            <person name="Pinto D."/>
            <person name="Vollmers J."/>
            <person name="Rivas-Marin E."/>
            <person name="Kohn T."/>
            <person name="Peeters S.H."/>
            <person name="Heuer A."/>
            <person name="Rast P."/>
            <person name="Oberbeckmann S."/>
            <person name="Bunk B."/>
            <person name="Jeske O."/>
            <person name="Meyerdierks A."/>
            <person name="Storesund J.E."/>
            <person name="Kallscheuer N."/>
            <person name="Luecker S."/>
            <person name="Lage O.M."/>
            <person name="Pohl T."/>
            <person name="Merkel B.J."/>
            <person name="Hornburger P."/>
            <person name="Mueller R.-W."/>
            <person name="Bruemmer F."/>
            <person name="Labrenz M."/>
            <person name="Spormann A.M."/>
            <person name="Op Den Camp H."/>
            <person name="Overmann J."/>
            <person name="Amann R."/>
            <person name="Jetten M.S.M."/>
            <person name="Mascher T."/>
            <person name="Medema M.H."/>
            <person name="Devos D.P."/>
            <person name="Kaster A.-K."/>
            <person name="Ovreas L."/>
            <person name="Rohde M."/>
            <person name="Galperin M.Y."/>
            <person name="Jogler C."/>
        </authorList>
    </citation>
    <scope>NUCLEOTIDE SEQUENCE [LARGE SCALE GENOMIC DNA]</scope>
    <source>
        <strain evidence="2 3">Poly59</strain>
    </source>
</reference>
<dbReference type="PANTHER" id="PTHR31061">
    <property type="entry name" value="LD22376P"/>
    <property type="match status" value="1"/>
</dbReference>
<feature type="transmembrane region" description="Helical" evidence="1">
    <location>
        <begin position="158"/>
        <end position="177"/>
    </location>
</feature>
<dbReference type="AlphaFoldDB" id="A0A5C6F9B5"/>
<gene>
    <name evidence="2" type="ORF">Poly59_08770</name>
</gene>